<comment type="caution">
    <text evidence="3">The sequence shown here is derived from an EMBL/GenBank/DDBJ whole genome shotgun (WGS) entry which is preliminary data.</text>
</comment>
<dbReference type="InterPro" id="IPR036249">
    <property type="entry name" value="Thioredoxin-like_sf"/>
</dbReference>
<name>A0ABW3I1V3_9FLAO</name>
<sequence>MKRILVVVFLLVAIISVAQGKKDELHWETNFDKAKEISKKEKKPILIMFTGSDWCPPCKMLKADFFQSDKFANQANKFVLLMVDLPRNRDLVGEEQYKANMVINKKYGVRSIPVVMAVDANGGIIDKIKSYNSARDTAPHFKFIEKVLKKYSKG</sequence>
<dbReference type="PANTHER" id="PTHR15337:SF11">
    <property type="entry name" value="THIOREDOXIN DOMAIN-CONTAINING PROTEIN"/>
    <property type="match status" value="1"/>
</dbReference>
<evidence type="ECO:0000313" key="4">
    <source>
        <dbReference type="Proteomes" id="UP001596997"/>
    </source>
</evidence>
<dbReference type="InterPro" id="IPR013766">
    <property type="entry name" value="Thioredoxin_domain"/>
</dbReference>
<organism evidence="3 4">
    <name type="scientific">Pseudofulvibacter geojedonensis</name>
    <dbReference type="NCBI Taxonomy" id="1123758"/>
    <lineage>
        <taxon>Bacteria</taxon>
        <taxon>Pseudomonadati</taxon>
        <taxon>Bacteroidota</taxon>
        <taxon>Flavobacteriia</taxon>
        <taxon>Flavobacteriales</taxon>
        <taxon>Flavobacteriaceae</taxon>
        <taxon>Pseudofulvibacter</taxon>
    </lineage>
</organism>
<dbReference type="RefSeq" id="WP_377715010.1">
    <property type="nucleotide sequence ID" value="NZ_JBHTJM010000008.1"/>
</dbReference>
<proteinExistence type="predicted"/>
<keyword evidence="4" id="KW-1185">Reference proteome</keyword>
<protein>
    <submittedName>
        <fullName evidence="3">Thioredoxin family protein</fullName>
    </submittedName>
</protein>
<dbReference type="SUPFAM" id="SSF52833">
    <property type="entry name" value="Thioredoxin-like"/>
    <property type="match status" value="1"/>
</dbReference>
<reference evidence="4" key="1">
    <citation type="journal article" date="2019" name="Int. J. Syst. Evol. Microbiol.">
        <title>The Global Catalogue of Microorganisms (GCM) 10K type strain sequencing project: providing services to taxonomists for standard genome sequencing and annotation.</title>
        <authorList>
            <consortium name="The Broad Institute Genomics Platform"/>
            <consortium name="The Broad Institute Genome Sequencing Center for Infectious Disease"/>
            <person name="Wu L."/>
            <person name="Ma J."/>
        </authorList>
    </citation>
    <scope>NUCLEOTIDE SEQUENCE [LARGE SCALE GENOMIC DNA]</scope>
    <source>
        <strain evidence="4">CCUG 62114</strain>
    </source>
</reference>
<dbReference type="EMBL" id="JBHTJM010000008">
    <property type="protein sequence ID" value="MFD0963861.1"/>
    <property type="molecule type" value="Genomic_DNA"/>
</dbReference>
<dbReference type="Proteomes" id="UP001596997">
    <property type="component" value="Unassembled WGS sequence"/>
</dbReference>
<evidence type="ECO:0000256" key="1">
    <source>
        <dbReference type="ARBA" id="ARBA00022729"/>
    </source>
</evidence>
<dbReference type="Pfam" id="PF13899">
    <property type="entry name" value="Thioredoxin_7"/>
    <property type="match status" value="1"/>
</dbReference>
<gene>
    <name evidence="3" type="ORF">ACFQ1O_07570</name>
</gene>
<dbReference type="PANTHER" id="PTHR15337">
    <property type="entry name" value="ANTERIOR GRADIENT PROTEIN-RELATED"/>
    <property type="match status" value="1"/>
</dbReference>
<dbReference type="CDD" id="cd02947">
    <property type="entry name" value="TRX_family"/>
    <property type="match status" value="1"/>
</dbReference>
<evidence type="ECO:0000259" key="2">
    <source>
        <dbReference type="PROSITE" id="PS51352"/>
    </source>
</evidence>
<dbReference type="Gene3D" id="3.40.30.10">
    <property type="entry name" value="Glutaredoxin"/>
    <property type="match status" value="1"/>
</dbReference>
<dbReference type="InterPro" id="IPR051099">
    <property type="entry name" value="AGR/TXD"/>
</dbReference>
<dbReference type="PROSITE" id="PS51352">
    <property type="entry name" value="THIOREDOXIN_2"/>
    <property type="match status" value="1"/>
</dbReference>
<accession>A0ABW3I1V3</accession>
<evidence type="ECO:0000313" key="3">
    <source>
        <dbReference type="EMBL" id="MFD0963861.1"/>
    </source>
</evidence>
<feature type="domain" description="Thioredoxin" evidence="2">
    <location>
        <begin position="2"/>
        <end position="153"/>
    </location>
</feature>
<keyword evidence="1" id="KW-0732">Signal</keyword>